<evidence type="ECO:0008006" key="7">
    <source>
        <dbReference type="Google" id="ProtNLM"/>
    </source>
</evidence>
<evidence type="ECO:0000256" key="1">
    <source>
        <dbReference type="SAM" id="Coils"/>
    </source>
</evidence>
<protein>
    <recommendedName>
        <fullName evidence="7">C2 NT-type domain-containing protein</fullName>
    </recommendedName>
</protein>
<dbReference type="PANTHER" id="PTHR16027">
    <property type="entry name" value="DILUTE DOMAIN-CONTAINING PROTEIN YPR089W"/>
    <property type="match status" value="1"/>
</dbReference>
<keyword evidence="1" id="KW-0175">Coiled coil</keyword>
<dbReference type="Pfam" id="PF01843">
    <property type="entry name" value="DIL"/>
    <property type="match status" value="1"/>
</dbReference>
<dbReference type="AlphaFoldDB" id="F1A0L5"/>
<evidence type="ECO:0000259" key="4">
    <source>
        <dbReference type="PROSITE" id="PS51840"/>
    </source>
</evidence>
<dbReference type="InParanoid" id="F1A0L5"/>
<evidence type="ECO:0000259" key="3">
    <source>
        <dbReference type="PROSITE" id="PS51126"/>
    </source>
</evidence>
<feature type="domain" description="Dilute" evidence="3">
    <location>
        <begin position="478"/>
        <end position="779"/>
    </location>
</feature>
<dbReference type="InterPro" id="IPR019448">
    <property type="entry name" value="NT-C2"/>
</dbReference>
<name>F1A0L5_DICPU</name>
<dbReference type="SMART" id="SM01132">
    <property type="entry name" value="DIL"/>
    <property type="match status" value="1"/>
</dbReference>
<proteinExistence type="predicted"/>
<feature type="region of interest" description="Disordered" evidence="2">
    <location>
        <begin position="589"/>
        <end position="620"/>
    </location>
</feature>
<gene>
    <name evidence="5" type="ORF">DICPUDRAFT_158016</name>
</gene>
<dbReference type="PROSITE" id="PS51126">
    <property type="entry name" value="DILUTE"/>
    <property type="match status" value="1"/>
</dbReference>
<dbReference type="InterPro" id="IPR002710">
    <property type="entry name" value="Dilute_dom"/>
</dbReference>
<dbReference type="STRING" id="5786.F1A0L5"/>
<dbReference type="eggNOG" id="KOG0160">
    <property type="taxonomic scope" value="Eukaryota"/>
</dbReference>
<dbReference type="Pfam" id="PF10358">
    <property type="entry name" value="NT-C2"/>
    <property type="match status" value="1"/>
</dbReference>
<dbReference type="EMBL" id="GL871343">
    <property type="protein sequence ID" value="EGC30263.1"/>
    <property type="molecule type" value="Genomic_DNA"/>
</dbReference>
<reference evidence="6" key="1">
    <citation type="journal article" date="2011" name="Genome Biol.">
        <title>Comparative genomics of the social amoebae Dictyostelium discoideum and Dictyostelium purpureum.</title>
        <authorList>
            <consortium name="US DOE Joint Genome Institute (JGI-PGF)"/>
            <person name="Sucgang R."/>
            <person name="Kuo A."/>
            <person name="Tian X."/>
            <person name="Salerno W."/>
            <person name="Parikh A."/>
            <person name="Feasley C.L."/>
            <person name="Dalin E."/>
            <person name="Tu H."/>
            <person name="Huang E."/>
            <person name="Barry K."/>
            <person name="Lindquist E."/>
            <person name="Shapiro H."/>
            <person name="Bruce D."/>
            <person name="Schmutz J."/>
            <person name="Salamov A."/>
            <person name="Fey P."/>
            <person name="Gaudet P."/>
            <person name="Anjard C."/>
            <person name="Babu M.M."/>
            <person name="Basu S."/>
            <person name="Bushmanova Y."/>
            <person name="van der Wel H."/>
            <person name="Katoh-Kurasawa M."/>
            <person name="Dinh C."/>
            <person name="Coutinho P.M."/>
            <person name="Saito T."/>
            <person name="Elias M."/>
            <person name="Schaap P."/>
            <person name="Kay R.R."/>
            <person name="Henrissat B."/>
            <person name="Eichinger L."/>
            <person name="Rivero F."/>
            <person name="Putnam N.H."/>
            <person name="West C.M."/>
            <person name="Loomis W.F."/>
            <person name="Chisholm R.L."/>
            <person name="Shaulsky G."/>
            <person name="Strassmann J.E."/>
            <person name="Queller D.C."/>
            <person name="Kuspa A."/>
            <person name="Grigoriev I.V."/>
        </authorList>
    </citation>
    <scope>NUCLEOTIDE SEQUENCE [LARGE SCALE GENOMIC DNA]</scope>
    <source>
        <strain evidence="6">QSDP1</strain>
    </source>
</reference>
<dbReference type="PROSITE" id="PS51840">
    <property type="entry name" value="C2_NT"/>
    <property type="match status" value="1"/>
</dbReference>
<keyword evidence="6" id="KW-1185">Reference proteome</keyword>
<evidence type="ECO:0000313" key="5">
    <source>
        <dbReference type="EMBL" id="EGC30263.1"/>
    </source>
</evidence>
<dbReference type="PANTHER" id="PTHR16027:SF6">
    <property type="entry name" value="DILUTE DOMAIN-CONTAINING PROTEIN"/>
    <property type="match status" value="1"/>
</dbReference>
<dbReference type="OMA" id="KAVYCEV"/>
<feature type="compositionally biased region" description="Polar residues" evidence="2">
    <location>
        <begin position="407"/>
        <end position="418"/>
    </location>
</feature>
<dbReference type="KEGG" id="dpp:DICPUDRAFT_158016"/>
<evidence type="ECO:0000256" key="2">
    <source>
        <dbReference type="SAM" id="MobiDB-lite"/>
    </source>
</evidence>
<feature type="domain" description="C2 NT-type" evidence="4">
    <location>
        <begin position="3"/>
        <end position="141"/>
    </location>
</feature>
<feature type="coiled-coil region" evidence="1">
    <location>
        <begin position="313"/>
        <end position="376"/>
    </location>
</feature>
<feature type="compositionally biased region" description="Low complexity" evidence="2">
    <location>
        <begin position="602"/>
        <end position="620"/>
    </location>
</feature>
<dbReference type="GeneID" id="10510917"/>
<evidence type="ECO:0000313" key="6">
    <source>
        <dbReference type="Proteomes" id="UP000001064"/>
    </source>
</evidence>
<dbReference type="Proteomes" id="UP000001064">
    <property type="component" value="Unassembled WGS sequence"/>
</dbReference>
<accession>F1A0L5</accession>
<organism evidence="5 6">
    <name type="scientific">Dictyostelium purpureum</name>
    <name type="common">Slime mold</name>
    <dbReference type="NCBI Taxonomy" id="5786"/>
    <lineage>
        <taxon>Eukaryota</taxon>
        <taxon>Amoebozoa</taxon>
        <taxon>Evosea</taxon>
        <taxon>Eumycetozoa</taxon>
        <taxon>Dictyostelia</taxon>
        <taxon>Dictyosteliales</taxon>
        <taxon>Dictyosteliaceae</taxon>
        <taxon>Dictyostelium</taxon>
    </lineage>
</organism>
<dbReference type="GO" id="GO:0051020">
    <property type="term" value="F:GTPase binding"/>
    <property type="evidence" value="ECO:0000318"/>
    <property type="project" value="GO_Central"/>
</dbReference>
<feature type="region of interest" description="Disordered" evidence="2">
    <location>
        <begin position="397"/>
        <end position="419"/>
    </location>
</feature>
<dbReference type="RefSeq" id="XP_003293215.1">
    <property type="nucleotide sequence ID" value="XM_003293167.1"/>
</dbReference>
<dbReference type="VEuPathDB" id="AmoebaDB:DICPUDRAFT_158016"/>
<sequence length="802" mass="90306">MLKKHKGKDVLKVKVEILIKKVVNLKELNGGSVFVYWRRGTSKSSGETSHIIVRNSEAIFEEKISFESKFFIDSKSQKPDEKKLSLQLKEEKKKSQGKVLGKIELDLTSYMNSKHSQSVNLSFTKGLKPEPQINCSFNTIPIKFNSKPLVKVNNKQDASKDPRIVRTFGGDDYFLDKTDDELSDTTVDTSMATDITSNDFSDDDLNDDLVESKKDLKNEIDKLYKEIEAIESESYERLTIIKAKENEIETLKKINKDLQNEIKANEVLIDDFQIEKENLINQQINDVSRYSSGDTSSEVEILRQEKMEKLTIITGLEKEITKLKKQIKQINQSNSEFSNISGSDLRVKYQSLQQENEAQERVIAQLEKDKQELLEKIQSGSLGTSSAAAIQSLSLNNKKRGTDSPEVVTTKSNNTSGSIEELRKQSAAYKQELDEKSMIERNIFLAEPQFKGNLPVSGINIFDGLLSLGVLKDFKIGTRVFSSINAAFETTFKKCQNDSVLLAYWLSTSCLLLAKLKNKTDLEPSTQPENNVGGQSTLSPISSFEYNLKTIIFKFYSKLVQNAYQKLSPGLVGSILQHDILAFNSGKVSRRKSTPDIPAYDAATNNSANSTPTSSASYSSRNGLSFNSQLTSNTTLDVLKEFFEILRQNYVHPSLIIQFYSQLFYYINSSLLKSLNSLDGLCSVVNGFQMKLELSKIQDWASVNHLDESINGLSQMIETANLLVMNKELLSDTEVLDQVCPSVSMYHLTHILVCLQPDLINSEPIPDSVFSSINRLIGMRNELLKIVVLIQSIFTYYATNYL</sequence>
<dbReference type="OrthoDB" id="17956at2759"/>
<dbReference type="InterPro" id="IPR052072">
    <property type="entry name" value="Vascular_dev_regulator"/>
</dbReference>
<feature type="coiled-coil region" evidence="1">
    <location>
        <begin position="206"/>
        <end position="275"/>
    </location>
</feature>